<sequence>MSGYDKTLADKLDAIAPIVTHLLKPQPVELITLEQVDLSRTAWRLIPLSERRGVYCLVDADDYGWLTEVTWNISWGSRTPWQQYAKRNVGSGRATVRMHREILIRHDPRSDRFMAKRHVDHVNGQTLDNRRCNLRWLTPGENAANRRPRGRVPSLESIIAELLTAHAAGGAMAEVPF</sequence>
<dbReference type="HOGENOM" id="CLU_1632206_0_0_5"/>
<gene>
    <name evidence="1" type="ordered locus">Nwi_1555</name>
</gene>
<keyword evidence="2" id="KW-1185">Reference proteome</keyword>
<dbReference type="AlphaFoldDB" id="Q3SSC5"/>
<dbReference type="EMBL" id="CP000115">
    <property type="protein sequence ID" value="ABA04816.1"/>
    <property type="molecule type" value="Genomic_DNA"/>
</dbReference>
<evidence type="ECO:0000313" key="1">
    <source>
        <dbReference type="EMBL" id="ABA04816.1"/>
    </source>
</evidence>
<accession>Q3SSC5</accession>
<proteinExistence type="predicted"/>
<dbReference type="Proteomes" id="UP000002531">
    <property type="component" value="Chromosome"/>
</dbReference>
<dbReference type="SUPFAM" id="SSF54060">
    <property type="entry name" value="His-Me finger endonucleases"/>
    <property type="match status" value="1"/>
</dbReference>
<evidence type="ECO:0000313" key="2">
    <source>
        <dbReference type="Proteomes" id="UP000002531"/>
    </source>
</evidence>
<name>Q3SSC5_NITWN</name>
<dbReference type="InterPro" id="IPR044925">
    <property type="entry name" value="His-Me_finger_sf"/>
</dbReference>
<dbReference type="RefSeq" id="WP_011314822.1">
    <property type="nucleotide sequence ID" value="NC_007406.1"/>
</dbReference>
<dbReference type="KEGG" id="nwi:Nwi_1555"/>
<organism evidence="1 2">
    <name type="scientific">Nitrobacter winogradskyi (strain ATCC 25391 / DSM 10237 / CIP 104748 / NCIMB 11846 / Nb-255)</name>
    <dbReference type="NCBI Taxonomy" id="323098"/>
    <lineage>
        <taxon>Bacteria</taxon>
        <taxon>Pseudomonadati</taxon>
        <taxon>Pseudomonadota</taxon>
        <taxon>Alphaproteobacteria</taxon>
        <taxon>Hyphomicrobiales</taxon>
        <taxon>Nitrobacteraceae</taxon>
        <taxon>Nitrobacter</taxon>
    </lineage>
</organism>
<dbReference type="Gene3D" id="3.90.75.20">
    <property type="match status" value="1"/>
</dbReference>
<dbReference type="STRING" id="323098.Nwi_1555"/>
<dbReference type="eggNOG" id="ENOG5030XZ6">
    <property type="taxonomic scope" value="Bacteria"/>
</dbReference>
<dbReference type="OrthoDB" id="8233334at2"/>
<protein>
    <submittedName>
        <fullName evidence="1">Uncharacterized protein</fullName>
    </submittedName>
</protein>
<reference evidence="1 2" key="1">
    <citation type="journal article" date="2006" name="Appl. Environ. Microbiol.">
        <title>Genome sequence of the chemolithoautotrophic nitrite-oxidizing bacterium Nitrobacter winogradskyi Nb-255.</title>
        <authorList>
            <person name="Starkenburg S.R."/>
            <person name="Chain P.S."/>
            <person name="Sayavedra-Soto L.A."/>
            <person name="Hauser L."/>
            <person name="Land M.L."/>
            <person name="Larimer F.W."/>
            <person name="Malfatti S.A."/>
            <person name="Klotz M.G."/>
            <person name="Bottomley P.J."/>
            <person name="Arp D.J."/>
            <person name="Hickey W.J."/>
        </authorList>
    </citation>
    <scope>NUCLEOTIDE SEQUENCE [LARGE SCALE GENOMIC DNA]</scope>
    <source>
        <strain evidence="2">ATCC 25391 / DSM 10237 / CIP 104748 / NCIMB 11846 / Nb-255</strain>
    </source>
</reference>